<sequence length="146" mass="16040">MKKVVSMMMAAVLALAFGLVSMAAPSPAAMPTVEKVMIDGVEVDASSIQIEEYEVPENFDLAEVDETLKDMTIFQAVDIQTDLEFEEMDLSLNVPGIKADDTVKLIQQDTETEEWALIEDEKVTVEDDTIEVTLEKAGPLMVLVEA</sequence>
<accession>A0A9D0ZVV9</accession>
<reference evidence="2" key="1">
    <citation type="submission" date="2020-10" db="EMBL/GenBank/DDBJ databases">
        <authorList>
            <person name="Gilroy R."/>
        </authorList>
    </citation>
    <scope>NUCLEOTIDE SEQUENCE</scope>
    <source>
        <strain evidence="2">ChiSjej3B21-11622</strain>
    </source>
</reference>
<organism evidence="2 3">
    <name type="scientific">Candidatus Limivivens merdigallinarum</name>
    <dbReference type="NCBI Taxonomy" id="2840859"/>
    <lineage>
        <taxon>Bacteria</taxon>
        <taxon>Bacillati</taxon>
        <taxon>Bacillota</taxon>
        <taxon>Clostridia</taxon>
        <taxon>Lachnospirales</taxon>
        <taxon>Lachnospiraceae</taxon>
        <taxon>Lachnospiraceae incertae sedis</taxon>
        <taxon>Candidatus Limivivens</taxon>
    </lineage>
</organism>
<feature type="chain" id="PRO_5039424243" evidence="1">
    <location>
        <begin position="24"/>
        <end position="146"/>
    </location>
</feature>
<name>A0A9D0ZVV9_9FIRM</name>
<feature type="signal peptide" evidence="1">
    <location>
        <begin position="1"/>
        <end position="23"/>
    </location>
</feature>
<proteinExistence type="predicted"/>
<comment type="caution">
    <text evidence="2">The sequence shown here is derived from an EMBL/GenBank/DDBJ whole genome shotgun (WGS) entry which is preliminary data.</text>
</comment>
<dbReference type="EMBL" id="DVFT01000051">
    <property type="protein sequence ID" value="HIQ95653.1"/>
    <property type="molecule type" value="Genomic_DNA"/>
</dbReference>
<evidence type="ECO:0000313" key="2">
    <source>
        <dbReference type="EMBL" id="HIQ95653.1"/>
    </source>
</evidence>
<keyword evidence="1" id="KW-0732">Signal</keyword>
<dbReference type="AlphaFoldDB" id="A0A9D0ZVV9"/>
<gene>
    <name evidence="2" type="ORF">IAB26_03730</name>
</gene>
<protein>
    <submittedName>
        <fullName evidence="2">Uncharacterized protein</fullName>
    </submittedName>
</protein>
<reference evidence="2" key="2">
    <citation type="journal article" date="2021" name="PeerJ">
        <title>Extensive microbial diversity within the chicken gut microbiome revealed by metagenomics and culture.</title>
        <authorList>
            <person name="Gilroy R."/>
            <person name="Ravi A."/>
            <person name="Getino M."/>
            <person name="Pursley I."/>
            <person name="Horton D.L."/>
            <person name="Alikhan N.F."/>
            <person name="Baker D."/>
            <person name="Gharbi K."/>
            <person name="Hall N."/>
            <person name="Watson M."/>
            <person name="Adriaenssens E.M."/>
            <person name="Foster-Nyarko E."/>
            <person name="Jarju S."/>
            <person name="Secka A."/>
            <person name="Antonio M."/>
            <person name="Oren A."/>
            <person name="Chaudhuri R.R."/>
            <person name="La Ragione R."/>
            <person name="Hildebrand F."/>
            <person name="Pallen M.J."/>
        </authorList>
    </citation>
    <scope>NUCLEOTIDE SEQUENCE</scope>
    <source>
        <strain evidence="2">ChiSjej3B21-11622</strain>
    </source>
</reference>
<dbReference type="Proteomes" id="UP000886886">
    <property type="component" value="Unassembled WGS sequence"/>
</dbReference>
<evidence type="ECO:0000313" key="3">
    <source>
        <dbReference type="Proteomes" id="UP000886886"/>
    </source>
</evidence>
<evidence type="ECO:0000256" key="1">
    <source>
        <dbReference type="SAM" id="SignalP"/>
    </source>
</evidence>